<evidence type="ECO:0000313" key="2">
    <source>
        <dbReference type="EMBL" id="PJM76785.1"/>
    </source>
</evidence>
<proteinExistence type="predicted"/>
<comment type="caution">
    <text evidence="2">The sequence shown here is derived from an EMBL/GenBank/DDBJ whole genome shotgun (WGS) entry which is preliminary data.</text>
</comment>
<accession>A0A2M9HIZ5</accession>
<dbReference type="OrthoDB" id="9808480at2"/>
<dbReference type="EMBL" id="PEBJ01000003">
    <property type="protein sequence ID" value="PJM76785.1"/>
    <property type="molecule type" value="Genomic_DNA"/>
</dbReference>
<reference evidence="3" key="1">
    <citation type="submission" date="2017-10" db="EMBL/GenBank/DDBJ databases">
        <title>Draft genome sequences of strains TRE 1, TRE 9, TRE H and TRI 7, isolated from tamarins, belonging to four potential novel Bifidobacterium species.</title>
        <authorList>
            <person name="Mattarelli P."/>
            <person name="Modesto M."/>
            <person name="Puglisi E."/>
            <person name="Morelli L."/>
            <person name="Bonetti A."/>
            <person name="Spezio C."/>
            <person name="Sandri C."/>
        </authorList>
    </citation>
    <scope>NUCLEOTIDE SEQUENCE [LARGE SCALE GENOMIC DNA]</scope>
    <source>
        <strain evidence="3">TREH</strain>
    </source>
</reference>
<keyword evidence="3" id="KW-1185">Reference proteome</keyword>
<dbReference type="RefSeq" id="WP_100494347.1">
    <property type="nucleotide sequence ID" value="NZ_PEBJ01000003.1"/>
</dbReference>
<dbReference type="Gene3D" id="3.40.50.150">
    <property type="entry name" value="Vaccinia Virus protein VP39"/>
    <property type="match status" value="1"/>
</dbReference>
<evidence type="ECO:0000313" key="3">
    <source>
        <dbReference type="Proteomes" id="UP000229239"/>
    </source>
</evidence>
<dbReference type="SUPFAM" id="SSF53335">
    <property type="entry name" value="S-adenosyl-L-methionine-dependent methyltransferases"/>
    <property type="match status" value="1"/>
</dbReference>
<dbReference type="Proteomes" id="UP000229239">
    <property type="component" value="Unassembled WGS sequence"/>
</dbReference>
<organism evidence="2 3">
    <name type="scientific">Bifidobacterium felsineum</name>
    <dbReference type="NCBI Taxonomy" id="2045440"/>
    <lineage>
        <taxon>Bacteria</taxon>
        <taxon>Bacillati</taxon>
        <taxon>Actinomycetota</taxon>
        <taxon>Actinomycetes</taxon>
        <taxon>Bifidobacteriales</taxon>
        <taxon>Bifidobacteriaceae</taxon>
        <taxon>Bifidobacterium</taxon>
    </lineage>
</organism>
<dbReference type="AlphaFoldDB" id="A0A2M9HIZ5"/>
<gene>
    <name evidence="2" type="ORF">CSQ86_06680</name>
</gene>
<dbReference type="Pfam" id="PF08241">
    <property type="entry name" value="Methyltransf_11"/>
    <property type="match status" value="1"/>
</dbReference>
<evidence type="ECO:0000259" key="1">
    <source>
        <dbReference type="Pfam" id="PF08241"/>
    </source>
</evidence>
<dbReference type="GO" id="GO:0008757">
    <property type="term" value="F:S-adenosylmethionine-dependent methyltransferase activity"/>
    <property type="evidence" value="ECO:0007669"/>
    <property type="project" value="InterPro"/>
</dbReference>
<dbReference type="InterPro" id="IPR013216">
    <property type="entry name" value="Methyltransf_11"/>
</dbReference>
<dbReference type="InterPro" id="IPR029063">
    <property type="entry name" value="SAM-dependent_MTases_sf"/>
</dbReference>
<feature type="domain" description="Methyltransferase type 11" evidence="1">
    <location>
        <begin position="45"/>
        <end position="136"/>
    </location>
</feature>
<sequence length="235" mass="26152">MTDAFRHEYFDDFERDHPNIFASKLKLLETAITLDGARETGYTVSVGAGTGSYEAALRADGFEVDRIIEPSANLAAEARARGFDVTEAFAQDVPFEDSSIDTMFYNGSAFGFIDEATLCDLFSAHYRQLKPGGVLALLDVPPASALGLAVQASFLITQESYISEVLRSSWYSADTPHKEYWRTTDEYRALLESGGFTRLLTWQTLRRHLIYQNESVEPVVQGYQEGSYVALVAVK</sequence>
<protein>
    <recommendedName>
        <fullName evidence="1">Methyltransferase type 11 domain-containing protein</fullName>
    </recommendedName>
</protein>
<name>A0A2M9HIZ5_9BIFI</name>